<feature type="region of interest" description="Disordered" evidence="4">
    <location>
        <begin position="30"/>
        <end position="54"/>
    </location>
</feature>
<dbReference type="PROSITE" id="PS50088">
    <property type="entry name" value="ANK_REPEAT"/>
    <property type="match status" value="2"/>
</dbReference>
<dbReference type="SMART" id="SM00248">
    <property type="entry name" value="ANK"/>
    <property type="match status" value="5"/>
</dbReference>
<sequence>MKKSKLNLIVLPVALLTSVLILGSCKASSTPIKPSKSSVQKRIEPDTIKKSEPEKDIQKTFNPGSLIQAVSEGDIEKTKEILNSSDYQIDEINEKSETPLLIAVHNNQVAIAKLLIDAGANVNQQDTIQDSPYLYAGAEGRTEILSYILTHATPDQTVNNRYGGNALIPAAEKGHLENVKRLLADKRVAIDYQNKFGYTALIEAVGLRDGSQVYQDIVAELLRNGANPNIRDNSGRTALDYANQLGYSNIANMIKAANAWAIPI</sequence>
<keyword evidence="2 3" id="KW-0040">ANK repeat</keyword>
<evidence type="ECO:0000256" key="1">
    <source>
        <dbReference type="ARBA" id="ARBA00022737"/>
    </source>
</evidence>
<proteinExistence type="predicted"/>
<dbReference type="EMBL" id="JACBNY010000008">
    <property type="protein sequence ID" value="MBA0016741.1"/>
    <property type="molecule type" value="Genomic_DNA"/>
</dbReference>
<dbReference type="GeneID" id="303195113"/>
<gene>
    <name evidence="6" type="ORF">HZR21_06245</name>
</gene>
<keyword evidence="1" id="KW-0677">Repeat</keyword>
<name>A0A7V8SJX4_9LACT</name>
<comment type="caution">
    <text evidence="6">The sequence shown here is derived from an EMBL/GenBank/DDBJ whole genome shotgun (WGS) entry which is preliminary data.</text>
</comment>
<keyword evidence="7" id="KW-1185">Reference proteome</keyword>
<feature type="signal peptide" evidence="5">
    <location>
        <begin position="1"/>
        <end position="29"/>
    </location>
</feature>
<reference evidence="6 7" key="1">
    <citation type="submission" date="2020-07" db="EMBL/GenBank/DDBJ databases">
        <authorList>
            <person name="Hilgarth M."/>
            <person name="Werum V."/>
            <person name="Vogel R.F."/>
        </authorList>
    </citation>
    <scope>NUCLEOTIDE SEQUENCE [LARGE SCALE GENOMIC DNA]</scope>
    <source>
        <strain evidence="6 7">DSM 28961</strain>
    </source>
</reference>
<dbReference type="InterPro" id="IPR050776">
    <property type="entry name" value="Ank_Repeat/CDKN_Inhibitor"/>
</dbReference>
<feature type="repeat" description="ANK" evidence="3">
    <location>
        <begin position="196"/>
        <end position="233"/>
    </location>
</feature>
<protein>
    <submittedName>
        <fullName evidence="6">Ankyrin repeat domain-containing protein</fullName>
    </submittedName>
</protein>
<dbReference type="PROSITE" id="PS51257">
    <property type="entry name" value="PROKAR_LIPOPROTEIN"/>
    <property type="match status" value="1"/>
</dbReference>
<dbReference type="Pfam" id="PF12796">
    <property type="entry name" value="Ank_2"/>
    <property type="match status" value="2"/>
</dbReference>
<feature type="chain" id="PRO_5038336399" evidence="5">
    <location>
        <begin position="30"/>
        <end position="264"/>
    </location>
</feature>
<dbReference type="InterPro" id="IPR002110">
    <property type="entry name" value="Ankyrin_rpt"/>
</dbReference>
<accession>A0A7V8SJX4</accession>
<evidence type="ECO:0000313" key="6">
    <source>
        <dbReference type="EMBL" id="MBA0016741.1"/>
    </source>
</evidence>
<keyword evidence="5" id="KW-0732">Signal</keyword>
<dbReference type="AlphaFoldDB" id="A0A7V8SJX4"/>
<dbReference type="Proteomes" id="UP000530186">
    <property type="component" value="Unassembled WGS sequence"/>
</dbReference>
<evidence type="ECO:0000256" key="4">
    <source>
        <dbReference type="SAM" id="MobiDB-lite"/>
    </source>
</evidence>
<dbReference type="PROSITE" id="PS50297">
    <property type="entry name" value="ANK_REP_REGION"/>
    <property type="match status" value="1"/>
</dbReference>
<feature type="repeat" description="ANK" evidence="3">
    <location>
        <begin position="95"/>
        <end position="127"/>
    </location>
</feature>
<dbReference type="InterPro" id="IPR036770">
    <property type="entry name" value="Ankyrin_rpt-contain_sf"/>
</dbReference>
<evidence type="ECO:0000256" key="3">
    <source>
        <dbReference type="PROSITE-ProRule" id="PRU00023"/>
    </source>
</evidence>
<feature type="compositionally biased region" description="Basic and acidic residues" evidence="4">
    <location>
        <begin position="41"/>
        <end position="54"/>
    </location>
</feature>
<evidence type="ECO:0000256" key="5">
    <source>
        <dbReference type="SAM" id="SignalP"/>
    </source>
</evidence>
<evidence type="ECO:0000313" key="7">
    <source>
        <dbReference type="Proteomes" id="UP000530186"/>
    </source>
</evidence>
<dbReference type="SUPFAM" id="SSF48403">
    <property type="entry name" value="Ankyrin repeat"/>
    <property type="match status" value="1"/>
</dbReference>
<organism evidence="6 7">
    <name type="scientific">Pseudolactococcus laudensis</name>
    <dbReference type="NCBI Taxonomy" id="1494461"/>
    <lineage>
        <taxon>Bacteria</taxon>
        <taxon>Bacillati</taxon>
        <taxon>Bacillota</taxon>
        <taxon>Bacilli</taxon>
        <taxon>Lactobacillales</taxon>
        <taxon>Streptococcaceae</taxon>
        <taxon>Pseudolactococcus</taxon>
    </lineage>
</organism>
<feature type="compositionally biased region" description="Polar residues" evidence="4">
    <location>
        <begin position="30"/>
        <end position="40"/>
    </location>
</feature>
<dbReference type="RefSeq" id="WP_180746914.1">
    <property type="nucleotide sequence ID" value="NZ_CBCRWQ010000009.1"/>
</dbReference>
<dbReference type="PANTHER" id="PTHR24201">
    <property type="entry name" value="ANK_REP_REGION DOMAIN-CONTAINING PROTEIN"/>
    <property type="match status" value="1"/>
</dbReference>
<evidence type="ECO:0000256" key="2">
    <source>
        <dbReference type="ARBA" id="ARBA00023043"/>
    </source>
</evidence>
<dbReference type="Gene3D" id="1.25.40.20">
    <property type="entry name" value="Ankyrin repeat-containing domain"/>
    <property type="match status" value="1"/>
</dbReference>